<comment type="subcellular location">
    <subcellularLocation>
        <location evidence="1">Nucleus</location>
    </subcellularLocation>
</comment>
<feature type="domain" description="Transcription initiation factor TFIID subunit 2 Ig-like" evidence="10">
    <location>
        <begin position="512"/>
        <end position="630"/>
    </location>
</feature>
<dbReference type="InterPro" id="IPR057991">
    <property type="entry name" value="TPR_TAF2_C"/>
</dbReference>
<gene>
    <name evidence="12" type="ORF">RRG08_044868</name>
</gene>
<evidence type="ECO:0000256" key="3">
    <source>
        <dbReference type="ARBA" id="ARBA00017363"/>
    </source>
</evidence>
<keyword evidence="4" id="KW-0805">Transcription regulation</keyword>
<protein>
    <recommendedName>
        <fullName evidence="3">Transcription initiation factor TFIID subunit 2</fullName>
    </recommendedName>
    <alternativeName>
        <fullName evidence="7">Transcription initiation factor TFIID 150 kDa subunit</fullName>
    </alternativeName>
</protein>
<feature type="compositionally biased region" description="Basic and acidic residues" evidence="8">
    <location>
        <begin position="1390"/>
        <end position="1403"/>
    </location>
</feature>
<feature type="compositionally biased region" description="Basic and acidic residues" evidence="8">
    <location>
        <begin position="1278"/>
        <end position="1287"/>
    </location>
</feature>
<evidence type="ECO:0000313" key="12">
    <source>
        <dbReference type="EMBL" id="KAK3780644.1"/>
    </source>
</evidence>
<sequence>MKGEERKEPPRAFKISHQILCITGINFQERSFVGYVELTVWPAVPDLTEIRINSKQCSIYRINIDKKWDAEFTYFDPMSSIGQSNPVKRNLDFFQKCNKNYLNSVDPDRGNGELVIKLPNELLPTVTALGSFQLCVEFSVQQPLGGVIFVVPDMPGTMAERSAHMFTCGVENFSRMWFPCMDSFFDPCTWKIEVTVDAEMTAVSCGDLVSVEYNEDMTEKTYHYFLSTPVAAPNIALAVGPFEILVDPKMHEVTHFCLPGLMPVLKHTTSYIHQAFEFYEELMSSRYPYSYYKQVFVDMAYCDVATYSTLSILSTNLLHPPNIIDQTMVSRQLMAAAVAQQFFGSFIAMETWCDAWLTKGITGYLSYLFTKRTFGNNEYRHWVMRDLQEVCKYEHEVGPVVLDPSKQHESSVSVHHPFWCGSPHTLSPRYAEILAKKARLIVRMLEMRIGTELLLQVLNKLLSLAYNASQAPFSFGSWTNMLLSTSSFLKIIYTVTGKDIEPFIDLWVQQGGCARFTGSFVFNRKRNVVELDIKQDLTAPGALKFVGTLNVTIQELDGSFNHQFKIEENKTKFEITCHSKSRRNKKKKIPLMTGEEVDMDLSAMDADSPVLWLRLDPDLQLVRTVHFEQPDYMWQYQLKFERCIVAQFEAIEALSNFSTPASRYALNATIENEECYYRVRQDACQCLAKIANLMTGTWTGPPAMMTIFRKLFGSHSCPVIVRQNNFSNLHHYHLLKTMPQAMARLRDTHNLCLTEITKFLLDLFKYNDNSRNKWSDNYYRAALVDALSATITPAITNVSLITGQEVTAESLSSDMRLVLEEIVRCLNLEKLMQSYKFTVSVSCLHAIRTLQKFGHLPNESDVFKDYAQTGIFRDVRVAAVTCLVDFIKGDLTGEHLTWVLDFIENDADPFLRHHALACLIENPPFRRSERSALNVESLVERLWTMMCKTSYDSRLRCGLADLYYTLYGRARPTCLPEPDAVKLAQSEQKASAEISKEAETGIGQSDNVESSSPKMGTSSIWNQELSSIFAPAEEPEVSEVVETTEETVITDFHPSTIKVDLEDDAAEESMEQTPVDLTMISGETVVAMEESVVTEPSVTEESKEVKTESVPDTDVTMEETEDDSLKQETIYLSEDLIKQEAASHLSEDSASPSQSPSKDQPGDVVISLDNLIKGGSNVPEEMFTETDREKELSLSPLAAVERSAPPGDRKVSASLEEECVEQSSQSPTPAKSPVVEEECSQSGSPPPALRRRSLRSSSSHVASPPPHLEEMEEMGDEDEKKEVEVRHMSPSRLSSYSENEDDERRVVEEIILDQADASTPRKSPTPELPSLSPTQEQLSPTAEAALVDQESHPLPAEQSIGLSPKSWQSPPFSKSYETAPNAPSPSHQSPHTDVKPDPEESEIHSTPPPPSSPSASAAHEPLPPSPHMPSPKSPIADMDTLKKEDVDPVDEVSSLTVHADPLPSSPSPPTLPPTVARIQDVMETPVLTLKRKHTNEDYTISEPEYKRVVPPIILSSTAESTSVVAGSSAQPSLKTTLKLSTAGLTAGDWEHHHHHHKSKKKKKKNKHKHKHKHKRDRQESEDKEGDETRPRERLVLDMSSRTRIAVSEDEGSSD</sequence>
<feature type="compositionally biased region" description="Pro residues" evidence="8">
    <location>
        <begin position="1421"/>
        <end position="1432"/>
    </location>
</feature>
<evidence type="ECO:0000256" key="7">
    <source>
        <dbReference type="ARBA" id="ARBA00033345"/>
    </source>
</evidence>
<evidence type="ECO:0000256" key="4">
    <source>
        <dbReference type="ARBA" id="ARBA00023015"/>
    </source>
</evidence>
<dbReference type="GO" id="GO:0005669">
    <property type="term" value="C:transcription factor TFIID complex"/>
    <property type="evidence" value="ECO:0007669"/>
    <property type="project" value="InterPro"/>
</dbReference>
<proteinExistence type="inferred from homology"/>
<dbReference type="EMBL" id="JAWDGP010002698">
    <property type="protein sequence ID" value="KAK3780644.1"/>
    <property type="molecule type" value="Genomic_DNA"/>
</dbReference>
<evidence type="ECO:0000256" key="5">
    <source>
        <dbReference type="ARBA" id="ARBA00023163"/>
    </source>
</evidence>
<comment type="caution">
    <text evidence="12">The sequence shown here is derived from an EMBL/GenBank/DDBJ whole genome shotgun (WGS) entry which is preliminary data.</text>
</comment>
<feature type="compositionally biased region" description="Polar residues" evidence="8">
    <location>
        <begin position="1002"/>
        <end position="1017"/>
    </location>
</feature>
<evidence type="ECO:0000259" key="10">
    <source>
        <dbReference type="Pfam" id="PF25316"/>
    </source>
</evidence>
<feature type="compositionally biased region" description="Low complexity" evidence="8">
    <location>
        <begin position="1148"/>
        <end position="1163"/>
    </location>
</feature>
<dbReference type="InterPro" id="IPR042097">
    <property type="entry name" value="Aminopeptidase_N-like_N_sf"/>
</dbReference>
<dbReference type="GO" id="GO:0051123">
    <property type="term" value="P:RNA polymerase II preinitiation complex assembly"/>
    <property type="evidence" value="ECO:0007669"/>
    <property type="project" value="UniProtKB-ARBA"/>
</dbReference>
<feature type="compositionally biased region" description="Basic residues" evidence="8">
    <location>
        <begin position="1552"/>
        <end position="1575"/>
    </location>
</feature>
<dbReference type="PANTHER" id="PTHR15137:SF9">
    <property type="entry name" value="TRANSCRIPTION INITIATION FACTOR TFIID SUBUNIT 2"/>
    <property type="match status" value="1"/>
</dbReference>
<keyword evidence="13" id="KW-1185">Reference proteome</keyword>
<dbReference type="FunFam" id="2.60.40.1730:FF:000003">
    <property type="entry name" value="Transcription initiation factor TFIID subunit 2"/>
    <property type="match status" value="1"/>
</dbReference>
<feature type="region of interest" description="Disordered" evidence="8">
    <location>
        <begin position="1141"/>
        <end position="1474"/>
    </location>
</feature>
<feature type="compositionally biased region" description="Basic and acidic residues" evidence="8">
    <location>
        <begin position="1100"/>
        <end position="1109"/>
    </location>
</feature>
<dbReference type="GO" id="GO:0016251">
    <property type="term" value="F:RNA polymerase II general transcription initiation factor activity"/>
    <property type="evidence" value="ECO:0007669"/>
    <property type="project" value="TreeGrafter"/>
</dbReference>
<feature type="domain" description="Peptidase M1 membrane alanine aminopeptidase" evidence="9">
    <location>
        <begin position="273"/>
        <end position="464"/>
    </location>
</feature>
<dbReference type="InterPro" id="IPR057345">
    <property type="entry name" value="Ig-like_TAF2"/>
</dbReference>
<keyword evidence="5" id="KW-0804">Transcription</keyword>
<keyword evidence="6" id="KW-0539">Nucleus</keyword>
<feature type="region of interest" description="Disordered" evidence="8">
    <location>
        <begin position="1092"/>
        <end position="1127"/>
    </location>
</feature>
<dbReference type="SUPFAM" id="SSF55486">
    <property type="entry name" value="Metalloproteases ('zincins'), catalytic domain"/>
    <property type="match status" value="1"/>
</dbReference>
<feature type="compositionally biased region" description="Basic and acidic residues" evidence="8">
    <location>
        <begin position="1576"/>
        <end position="1595"/>
    </location>
</feature>
<dbReference type="Pfam" id="PF25577">
    <property type="entry name" value="TPR_TAF2_C"/>
    <property type="match status" value="1"/>
</dbReference>
<dbReference type="Pfam" id="PF01433">
    <property type="entry name" value="Peptidase_M1"/>
    <property type="match status" value="1"/>
</dbReference>
<evidence type="ECO:0000256" key="2">
    <source>
        <dbReference type="ARBA" id="ARBA00010937"/>
    </source>
</evidence>
<comment type="similarity">
    <text evidence="2">Belongs to the TAF2 family.</text>
</comment>
<dbReference type="GO" id="GO:0008237">
    <property type="term" value="F:metallopeptidase activity"/>
    <property type="evidence" value="ECO:0007669"/>
    <property type="project" value="InterPro"/>
</dbReference>
<dbReference type="InterPro" id="IPR014782">
    <property type="entry name" value="Peptidase_M1_dom"/>
</dbReference>
<organism evidence="12 13">
    <name type="scientific">Elysia crispata</name>
    <name type="common">lettuce slug</name>
    <dbReference type="NCBI Taxonomy" id="231223"/>
    <lineage>
        <taxon>Eukaryota</taxon>
        <taxon>Metazoa</taxon>
        <taxon>Spiralia</taxon>
        <taxon>Lophotrochozoa</taxon>
        <taxon>Mollusca</taxon>
        <taxon>Gastropoda</taxon>
        <taxon>Heterobranchia</taxon>
        <taxon>Euthyneura</taxon>
        <taxon>Panpulmonata</taxon>
        <taxon>Sacoglossa</taxon>
        <taxon>Placobranchoidea</taxon>
        <taxon>Plakobranchidae</taxon>
        <taxon>Elysia</taxon>
    </lineage>
</organism>
<dbReference type="InterPro" id="IPR027268">
    <property type="entry name" value="Peptidase_M4/M1_CTD_sf"/>
</dbReference>
<evidence type="ECO:0000256" key="6">
    <source>
        <dbReference type="ARBA" id="ARBA00023242"/>
    </source>
</evidence>
<accession>A0AAE1DRX6</accession>
<feature type="region of interest" description="Disordered" evidence="8">
    <location>
        <begin position="1545"/>
        <end position="1614"/>
    </location>
</feature>
<feature type="compositionally biased region" description="Pro residues" evidence="8">
    <location>
        <begin position="1463"/>
        <end position="1472"/>
    </location>
</feature>
<evidence type="ECO:0000259" key="11">
    <source>
        <dbReference type="Pfam" id="PF25577"/>
    </source>
</evidence>
<dbReference type="InterPro" id="IPR037813">
    <property type="entry name" value="TAF2"/>
</dbReference>
<evidence type="ECO:0000256" key="1">
    <source>
        <dbReference type="ARBA" id="ARBA00004123"/>
    </source>
</evidence>
<dbReference type="CDD" id="cd09839">
    <property type="entry name" value="M1_like_TAF2"/>
    <property type="match status" value="1"/>
</dbReference>
<feature type="compositionally biased region" description="Polar residues" evidence="8">
    <location>
        <begin position="1365"/>
        <end position="1378"/>
    </location>
</feature>
<dbReference type="PANTHER" id="PTHR15137">
    <property type="entry name" value="TRANSCRIPTION INITIATION FACTOR TFIID"/>
    <property type="match status" value="1"/>
</dbReference>
<dbReference type="Gene3D" id="1.10.390.10">
    <property type="entry name" value="Neutral Protease Domain 2"/>
    <property type="match status" value="1"/>
</dbReference>
<dbReference type="Gene3D" id="2.60.40.1730">
    <property type="entry name" value="tricorn interacting facor f3 domain"/>
    <property type="match status" value="1"/>
</dbReference>
<evidence type="ECO:0000256" key="8">
    <source>
        <dbReference type="SAM" id="MobiDB-lite"/>
    </source>
</evidence>
<feature type="region of interest" description="Disordered" evidence="8">
    <location>
        <begin position="986"/>
        <end position="1017"/>
    </location>
</feature>
<dbReference type="GO" id="GO:0000976">
    <property type="term" value="F:transcription cis-regulatory region binding"/>
    <property type="evidence" value="ECO:0007669"/>
    <property type="project" value="UniProtKB-ARBA"/>
</dbReference>
<evidence type="ECO:0000313" key="13">
    <source>
        <dbReference type="Proteomes" id="UP001283361"/>
    </source>
</evidence>
<dbReference type="GO" id="GO:0008270">
    <property type="term" value="F:zinc ion binding"/>
    <property type="evidence" value="ECO:0007669"/>
    <property type="project" value="InterPro"/>
</dbReference>
<reference evidence="12" key="1">
    <citation type="journal article" date="2023" name="G3 (Bethesda)">
        <title>A reference genome for the long-term kleptoplast-retaining sea slug Elysia crispata morphotype clarki.</title>
        <authorList>
            <person name="Eastman K.E."/>
            <person name="Pendleton A.L."/>
            <person name="Shaikh M.A."/>
            <person name="Suttiyut T."/>
            <person name="Ogas R."/>
            <person name="Tomko P."/>
            <person name="Gavelis G."/>
            <person name="Widhalm J.R."/>
            <person name="Wisecaver J.H."/>
        </authorList>
    </citation>
    <scope>NUCLEOTIDE SEQUENCE</scope>
    <source>
        <strain evidence="12">ECLA1</strain>
    </source>
</reference>
<dbReference type="SUPFAM" id="SSF63737">
    <property type="entry name" value="Leukotriene A4 hydrolase N-terminal domain"/>
    <property type="match status" value="1"/>
</dbReference>
<dbReference type="Pfam" id="PF25316">
    <property type="entry name" value="TAF2_3rd"/>
    <property type="match status" value="1"/>
</dbReference>
<dbReference type="GO" id="GO:0003682">
    <property type="term" value="F:chromatin binding"/>
    <property type="evidence" value="ECO:0007669"/>
    <property type="project" value="TreeGrafter"/>
</dbReference>
<evidence type="ECO:0000259" key="9">
    <source>
        <dbReference type="Pfam" id="PF01433"/>
    </source>
</evidence>
<feature type="domain" description="Transcription initiation factor TFIID subunit 2 TPR repeats" evidence="11">
    <location>
        <begin position="631"/>
        <end position="990"/>
    </location>
</feature>
<dbReference type="Proteomes" id="UP001283361">
    <property type="component" value="Unassembled WGS sequence"/>
</dbReference>
<dbReference type="InterPro" id="IPR016024">
    <property type="entry name" value="ARM-type_fold"/>
</dbReference>
<dbReference type="SUPFAM" id="SSF48371">
    <property type="entry name" value="ARM repeat"/>
    <property type="match status" value="1"/>
</dbReference>
<name>A0AAE1DRX6_9GAST</name>